<proteinExistence type="predicted"/>
<evidence type="ECO:0000313" key="2">
    <source>
        <dbReference type="Proteomes" id="UP000182842"/>
    </source>
</evidence>
<gene>
    <name evidence="1" type="ORF">SAMN04489748_0908</name>
</gene>
<reference evidence="1 2" key="1">
    <citation type="submission" date="2016-10" db="EMBL/GenBank/DDBJ databases">
        <authorList>
            <person name="Varghese N."/>
            <person name="Submissions S."/>
        </authorList>
    </citation>
    <scope>NUCLEOTIDE SEQUENCE [LARGE SCALE GENOMIC DNA]</scope>
    <source>
        <strain evidence="1 2">DSM 20219</strain>
    </source>
</reference>
<accession>A0AA45ZP68</accession>
<protein>
    <submittedName>
        <fullName evidence="1">Uncharacterized protein</fullName>
    </submittedName>
</protein>
<dbReference type="EMBL" id="FNRW01000002">
    <property type="protein sequence ID" value="SEB39619.1"/>
    <property type="molecule type" value="Genomic_DNA"/>
</dbReference>
<dbReference type="Proteomes" id="UP000182842">
    <property type="component" value="Unassembled WGS sequence"/>
</dbReference>
<organism evidence="1 2">
    <name type="scientific">Bifidobacterium longum</name>
    <dbReference type="NCBI Taxonomy" id="216816"/>
    <lineage>
        <taxon>Bacteria</taxon>
        <taxon>Bacillati</taxon>
        <taxon>Actinomycetota</taxon>
        <taxon>Actinomycetes</taxon>
        <taxon>Bifidobacteriales</taxon>
        <taxon>Bifidobacteriaceae</taxon>
        <taxon>Bifidobacterium</taxon>
    </lineage>
</organism>
<name>A0AA45ZP68_BIFLN</name>
<comment type="caution">
    <text evidence="1">The sequence shown here is derived from an EMBL/GenBank/DDBJ whole genome shotgun (WGS) entry which is preliminary data.</text>
</comment>
<dbReference type="AlphaFoldDB" id="A0AA45ZP68"/>
<dbReference type="RefSeq" id="WP_013582611.1">
    <property type="nucleotide sequence ID" value="NZ_FNRW01000002.1"/>
</dbReference>
<evidence type="ECO:0000313" key="1">
    <source>
        <dbReference type="EMBL" id="SEB39619.1"/>
    </source>
</evidence>
<dbReference type="GeneID" id="69579201"/>
<sequence length="56" mass="6142">MTNPLDESAKAAADQWELHRFTTWDNGMAARDISRMFGGLLARIGEYGKGNTLGKA</sequence>